<feature type="transmembrane region" description="Helical" evidence="1">
    <location>
        <begin position="118"/>
        <end position="138"/>
    </location>
</feature>
<reference evidence="2 3" key="1">
    <citation type="journal article" date="2011" name="Int. J. Syst. Evol. Microbiol.">
        <title>Zhongshania antarctica gen. nov., sp. nov. and Zhongshania guokunii sp. nov., gammaproteobacteria respectively isolated from coastal attached (fast) ice and surface seawater of the Antarctic.</title>
        <authorList>
            <person name="Li H.J."/>
            <person name="Zhang X.Y."/>
            <person name="Chen C.X."/>
            <person name="Zhang Y.J."/>
            <person name="Gao Z.M."/>
            <person name="Yu Y."/>
            <person name="Chen X.L."/>
            <person name="Chen B."/>
            <person name="Zhang Y.Z."/>
        </authorList>
    </citation>
    <scope>NUCLEOTIDE SEQUENCE [LARGE SCALE GENOMIC DNA]</scope>
    <source>
        <strain evidence="2 3">15-R06ZXC-3</strain>
    </source>
</reference>
<keyword evidence="1" id="KW-1133">Transmembrane helix</keyword>
<dbReference type="RefSeq" id="WP_368391014.1">
    <property type="nucleotide sequence ID" value="NZ_JBFRYC010000002.1"/>
</dbReference>
<protein>
    <recommendedName>
        <fullName evidence="4">DUF4149 domain-containing protein</fullName>
    </recommendedName>
</protein>
<evidence type="ECO:0000256" key="1">
    <source>
        <dbReference type="SAM" id="Phobius"/>
    </source>
</evidence>
<organism evidence="2 3">
    <name type="scientific">Thioclava arctica</name>
    <dbReference type="NCBI Taxonomy" id="3238301"/>
    <lineage>
        <taxon>Bacteria</taxon>
        <taxon>Pseudomonadati</taxon>
        <taxon>Pseudomonadota</taxon>
        <taxon>Alphaproteobacteria</taxon>
        <taxon>Rhodobacterales</taxon>
        <taxon>Paracoccaceae</taxon>
        <taxon>Thioclava</taxon>
    </lineage>
</organism>
<feature type="transmembrane region" description="Helical" evidence="1">
    <location>
        <begin position="41"/>
        <end position="64"/>
    </location>
</feature>
<sequence length="143" mass="15783">MVKMRALWAFGATLISLQMLVYFGLLIWPGETDLHGAMVRFSAWQATGALVVQIFALLPLLILLIWQFRHHTQARLLLGGALILSAALVVCAWIELWLIEAALADLVNMADRARQLVILRWAEAALAFCAAITLRLGYVSGAL</sequence>
<keyword evidence="1" id="KW-0472">Membrane</keyword>
<evidence type="ECO:0008006" key="4">
    <source>
        <dbReference type="Google" id="ProtNLM"/>
    </source>
</evidence>
<dbReference type="EMBL" id="JBFRYC010000002">
    <property type="protein sequence ID" value="MEX1660801.1"/>
    <property type="molecule type" value="Genomic_DNA"/>
</dbReference>
<comment type="caution">
    <text evidence="2">The sequence shown here is derived from an EMBL/GenBank/DDBJ whole genome shotgun (WGS) entry which is preliminary data.</text>
</comment>
<feature type="transmembrane region" description="Helical" evidence="1">
    <location>
        <begin position="76"/>
        <end position="98"/>
    </location>
</feature>
<proteinExistence type="predicted"/>
<feature type="transmembrane region" description="Helical" evidence="1">
    <location>
        <begin position="7"/>
        <end position="29"/>
    </location>
</feature>
<dbReference type="Proteomes" id="UP001557465">
    <property type="component" value="Unassembled WGS sequence"/>
</dbReference>
<keyword evidence="3" id="KW-1185">Reference proteome</keyword>
<evidence type="ECO:0000313" key="2">
    <source>
        <dbReference type="EMBL" id="MEX1660801.1"/>
    </source>
</evidence>
<gene>
    <name evidence="2" type="ORF">AB4874_03935</name>
</gene>
<keyword evidence="1" id="KW-0812">Transmembrane</keyword>
<accession>A0ABV3TGU7</accession>
<evidence type="ECO:0000313" key="3">
    <source>
        <dbReference type="Proteomes" id="UP001557465"/>
    </source>
</evidence>
<name>A0ABV3TGU7_9RHOB</name>